<dbReference type="AlphaFoldDB" id="A0AAD5QJ54"/>
<evidence type="ECO:0000256" key="1">
    <source>
        <dbReference type="SAM" id="Phobius"/>
    </source>
</evidence>
<keyword evidence="1" id="KW-1133">Transmembrane helix</keyword>
<sequence length="109" mass="12607">MTTYPPKMPFSEFGRRATFTALYAQWVYAWEMLGYVIGLFLNIIAYIKAKSQMINSIIRDQMKRTRIYLALGLLSTVLVSMTDVKSLLYTYPDLVSTPISSSQFWMINN</sequence>
<dbReference type="EMBL" id="JAHQIW010000852">
    <property type="protein sequence ID" value="KAJ1350380.1"/>
    <property type="molecule type" value="Genomic_DNA"/>
</dbReference>
<name>A0AAD5QJ54_PARTN</name>
<dbReference type="Proteomes" id="UP001196413">
    <property type="component" value="Unassembled WGS sequence"/>
</dbReference>
<reference evidence="2" key="1">
    <citation type="submission" date="2021-06" db="EMBL/GenBank/DDBJ databases">
        <title>Parelaphostrongylus tenuis whole genome reference sequence.</title>
        <authorList>
            <person name="Garwood T.J."/>
            <person name="Larsen P.A."/>
            <person name="Fountain-Jones N.M."/>
            <person name="Garbe J.R."/>
            <person name="Macchietto M.G."/>
            <person name="Kania S.A."/>
            <person name="Gerhold R.W."/>
            <person name="Richards J.E."/>
            <person name="Wolf T.M."/>
        </authorList>
    </citation>
    <scope>NUCLEOTIDE SEQUENCE</scope>
    <source>
        <strain evidence="2">MNPRO001-30</strain>
        <tissue evidence="2">Meninges</tissue>
    </source>
</reference>
<gene>
    <name evidence="2" type="ORF">KIN20_006160</name>
</gene>
<evidence type="ECO:0000313" key="3">
    <source>
        <dbReference type="Proteomes" id="UP001196413"/>
    </source>
</evidence>
<keyword evidence="1" id="KW-0812">Transmembrane</keyword>
<keyword evidence="1" id="KW-0472">Membrane</keyword>
<proteinExistence type="predicted"/>
<feature type="transmembrane region" description="Helical" evidence="1">
    <location>
        <begin position="27"/>
        <end position="47"/>
    </location>
</feature>
<feature type="transmembrane region" description="Helical" evidence="1">
    <location>
        <begin position="67"/>
        <end position="88"/>
    </location>
</feature>
<comment type="caution">
    <text evidence="2">The sequence shown here is derived from an EMBL/GenBank/DDBJ whole genome shotgun (WGS) entry which is preliminary data.</text>
</comment>
<keyword evidence="3" id="KW-1185">Reference proteome</keyword>
<accession>A0AAD5QJ54</accession>
<protein>
    <submittedName>
        <fullName evidence="2">Uncharacterized protein</fullName>
    </submittedName>
</protein>
<evidence type="ECO:0000313" key="2">
    <source>
        <dbReference type="EMBL" id="KAJ1350380.1"/>
    </source>
</evidence>
<organism evidence="2 3">
    <name type="scientific">Parelaphostrongylus tenuis</name>
    <name type="common">Meningeal worm</name>
    <dbReference type="NCBI Taxonomy" id="148309"/>
    <lineage>
        <taxon>Eukaryota</taxon>
        <taxon>Metazoa</taxon>
        <taxon>Ecdysozoa</taxon>
        <taxon>Nematoda</taxon>
        <taxon>Chromadorea</taxon>
        <taxon>Rhabditida</taxon>
        <taxon>Rhabditina</taxon>
        <taxon>Rhabditomorpha</taxon>
        <taxon>Strongyloidea</taxon>
        <taxon>Metastrongylidae</taxon>
        <taxon>Parelaphostrongylus</taxon>
    </lineage>
</organism>